<dbReference type="AlphaFoldDB" id="A0A5B8V735"/>
<evidence type="ECO:0000313" key="4">
    <source>
        <dbReference type="Proteomes" id="UP000321533"/>
    </source>
</evidence>
<organism evidence="3 4">
    <name type="scientific">Panacibacter ginsenosidivorans</name>
    <dbReference type="NCBI Taxonomy" id="1813871"/>
    <lineage>
        <taxon>Bacteria</taxon>
        <taxon>Pseudomonadati</taxon>
        <taxon>Bacteroidota</taxon>
        <taxon>Chitinophagia</taxon>
        <taxon>Chitinophagales</taxon>
        <taxon>Chitinophagaceae</taxon>
        <taxon>Panacibacter</taxon>
    </lineage>
</organism>
<protein>
    <submittedName>
        <fullName evidence="3">T9SS type A sorting domain-containing protein</fullName>
    </submittedName>
</protein>
<reference evidence="3 4" key="1">
    <citation type="journal article" date="2016" name="Int. J. Syst. Evol. Microbiol.">
        <title>Panacibacter ginsenosidivorans gen. nov., sp. nov., with ginsenoside converting activity isolated from soil of a ginseng field.</title>
        <authorList>
            <person name="Siddiqi M.Z."/>
            <person name="Muhammad Shafi S."/>
            <person name="Choi K.D."/>
            <person name="Im W.T."/>
        </authorList>
    </citation>
    <scope>NUCLEOTIDE SEQUENCE [LARGE SCALE GENOMIC DNA]</scope>
    <source>
        <strain evidence="3 4">Gsoil1550</strain>
    </source>
</reference>
<evidence type="ECO:0000313" key="3">
    <source>
        <dbReference type="EMBL" id="QEC67277.1"/>
    </source>
</evidence>
<dbReference type="EMBL" id="CP042435">
    <property type="protein sequence ID" value="QEC67277.1"/>
    <property type="molecule type" value="Genomic_DNA"/>
</dbReference>
<dbReference type="InterPro" id="IPR026444">
    <property type="entry name" value="Secre_tail"/>
</dbReference>
<evidence type="ECO:0000256" key="1">
    <source>
        <dbReference type="SAM" id="SignalP"/>
    </source>
</evidence>
<dbReference type="Proteomes" id="UP000321533">
    <property type="component" value="Chromosome"/>
</dbReference>
<feature type="chain" id="PRO_5022914315" evidence="1">
    <location>
        <begin position="29"/>
        <end position="153"/>
    </location>
</feature>
<dbReference type="KEGG" id="pgin:FRZ67_08210"/>
<accession>A0A5B8V735</accession>
<evidence type="ECO:0000259" key="2">
    <source>
        <dbReference type="Pfam" id="PF18962"/>
    </source>
</evidence>
<name>A0A5B8V735_9BACT</name>
<dbReference type="NCBIfam" id="TIGR04183">
    <property type="entry name" value="Por_Secre_tail"/>
    <property type="match status" value="1"/>
</dbReference>
<proteinExistence type="predicted"/>
<feature type="signal peptide" evidence="1">
    <location>
        <begin position="1"/>
        <end position="28"/>
    </location>
</feature>
<gene>
    <name evidence="3" type="ORF">FRZ67_08210</name>
</gene>
<sequence length="153" mass="17107">MNRSHLKTVSAYLLFINCALLGSFGLQSNTKPGTSTVHYTHDLQTVCHHDALPVSEYTLTDTAKAVSDAEPVRYKKPPRPLKIFDLYPNPANKIIYIHITGKQTVTLHNEEGKLIFRTAIREKATVNLSPLPAGNYILTDEKTGTEKKFSIVR</sequence>
<feature type="domain" description="Secretion system C-terminal sorting" evidence="2">
    <location>
        <begin position="86"/>
        <end position="150"/>
    </location>
</feature>
<dbReference type="Pfam" id="PF18962">
    <property type="entry name" value="Por_Secre_tail"/>
    <property type="match status" value="1"/>
</dbReference>
<keyword evidence="4" id="KW-1185">Reference proteome</keyword>
<keyword evidence="1" id="KW-0732">Signal</keyword>